<sequence length="144" mass="16975">MANLFKKTYSWLKSPTKNTHFQFSIILFCVATIGFQAGTQHELYNLSKEPEAALTALIHKKCLNGVNVTRNIRDPWSMEYMDCMREGFADIRNEAFKTEMYFKAGIYTHECDIKNEDKRKCLHDIESIYKKRLAKYHEFESLMN</sequence>
<feature type="transmembrane region" description="Helical" evidence="1">
    <location>
        <begin position="20"/>
        <end position="38"/>
    </location>
</feature>
<gene>
    <name evidence="2" type="ORF">AU894_18370</name>
</gene>
<dbReference type="AlphaFoldDB" id="A0A3Y9C2D5"/>
<dbReference type="Proteomes" id="UP000839644">
    <property type="component" value="Unassembled WGS sequence"/>
</dbReference>
<proteinExistence type="predicted"/>
<organism evidence="2">
    <name type="scientific">Salmonella enterica subsp. enterica serovar Java</name>
    <dbReference type="NCBI Taxonomy" id="224729"/>
    <lineage>
        <taxon>Bacteria</taxon>
        <taxon>Pseudomonadati</taxon>
        <taxon>Pseudomonadota</taxon>
        <taxon>Gammaproteobacteria</taxon>
        <taxon>Enterobacterales</taxon>
        <taxon>Enterobacteriaceae</taxon>
        <taxon>Salmonella</taxon>
    </lineage>
</organism>
<keyword evidence="1" id="KW-0812">Transmembrane</keyword>
<protein>
    <submittedName>
        <fullName evidence="2">Uncharacterized protein</fullName>
    </submittedName>
</protein>
<keyword evidence="1" id="KW-0472">Membrane</keyword>
<name>A0A3Y9C2D5_SALEB</name>
<evidence type="ECO:0000256" key="1">
    <source>
        <dbReference type="SAM" id="Phobius"/>
    </source>
</evidence>
<keyword evidence="1" id="KW-1133">Transmembrane helix</keyword>
<comment type="caution">
    <text evidence="2">The sequence shown here is derived from an EMBL/GenBank/DDBJ whole genome shotgun (WGS) entry which is preliminary data.</text>
</comment>
<evidence type="ECO:0000313" key="2">
    <source>
        <dbReference type="EMBL" id="EAB8478151.1"/>
    </source>
</evidence>
<accession>A0A3Y9C2D5</accession>
<dbReference type="EMBL" id="AAAFYZ010000052">
    <property type="protein sequence ID" value="EAB8478151.1"/>
    <property type="molecule type" value="Genomic_DNA"/>
</dbReference>
<reference evidence="2" key="1">
    <citation type="submission" date="2018-08" db="EMBL/GenBank/DDBJ databases">
        <authorList>
            <person name="Ashton P.M."/>
            <person name="Dallman T."/>
            <person name="Nair S."/>
            <person name="De Pinna E."/>
            <person name="Peters T."/>
            <person name="Grant K."/>
        </authorList>
    </citation>
    <scope>NUCLEOTIDE SEQUENCE [LARGE SCALE GENOMIC DNA]</scope>
    <source>
        <strain evidence="2">43913</strain>
    </source>
</reference>